<evidence type="ECO:0008006" key="2">
    <source>
        <dbReference type="Google" id="ProtNLM"/>
    </source>
</evidence>
<reference evidence="1" key="1">
    <citation type="submission" date="2005-08" db="EMBL/GenBank/DDBJ databases">
        <title>Complete sequence of Chlorobium chlorochromatii CaD3.</title>
        <authorList>
            <person name="Copeland A."/>
            <person name="Lucas S."/>
            <person name="Lapidus A."/>
            <person name="Barry K."/>
            <person name="Detter J.C."/>
            <person name="Glavina T."/>
            <person name="Hammon N."/>
            <person name="Israni S."/>
            <person name="Pitluck S."/>
            <person name="Bryant D."/>
            <person name="Schmutz J."/>
            <person name="Larimer F."/>
            <person name="Land M."/>
            <person name="Kyrpides N."/>
            <person name="Ivanova N."/>
            <person name="Richardson P."/>
        </authorList>
    </citation>
    <scope>NUCLEOTIDE SEQUENCE [LARGE SCALE GENOMIC DNA]</scope>
    <source>
        <strain evidence="1">CaD3</strain>
    </source>
</reference>
<dbReference type="STRING" id="340177.Cag_1129"/>
<name>Q3ARI4_CHLCH</name>
<accession>Q3ARI4</accession>
<dbReference type="NCBIfam" id="TIGR02574">
    <property type="entry name" value="stabl_TIGR02574"/>
    <property type="match status" value="1"/>
</dbReference>
<dbReference type="Pfam" id="PF09720">
    <property type="entry name" value="Unstab_antitox"/>
    <property type="match status" value="1"/>
</dbReference>
<gene>
    <name evidence="1" type="ordered locus">Cag_1129</name>
</gene>
<proteinExistence type="predicted"/>
<protein>
    <recommendedName>
        <fullName evidence="2">Addiction module component, TIGR02574 family</fullName>
    </recommendedName>
</protein>
<dbReference type="EMBL" id="CP000108">
    <property type="protein sequence ID" value="ABB28391.1"/>
    <property type="molecule type" value="Genomic_DNA"/>
</dbReference>
<dbReference type="AlphaFoldDB" id="Q3ARI4"/>
<dbReference type="InterPro" id="IPR013406">
    <property type="entry name" value="CHP02574_addiction_mod"/>
</dbReference>
<dbReference type="KEGG" id="cch:Cag_1129"/>
<sequence>MSNQEIVEQARTLQPMDRLWIIEQLLQSLDEPDATIAEIWAEEAEKRLEAYRNGTLEAIPMENIFHD</sequence>
<dbReference type="HOGENOM" id="CLU_177580_2_2_10"/>
<evidence type="ECO:0000313" key="1">
    <source>
        <dbReference type="EMBL" id="ABB28391.1"/>
    </source>
</evidence>
<dbReference type="OrthoDB" id="598283at2"/>
<organism evidence="1">
    <name type="scientific">Chlorobium chlorochromatii (strain CaD3)</name>
    <dbReference type="NCBI Taxonomy" id="340177"/>
    <lineage>
        <taxon>Bacteria</taxon>
        <taxon>Pseudomonadati</taxon>
        <taxon>Chlorobiota</taxon>
        <taxon>Chlorobiia</taxon>
        <taxon>Chlorobiales</taxon>
        <taxon>Chlorobiaceae</taxon>
        <taxon>Chlorobium/Pelodictyon group</taxon>
        <taxon>Chlorobium</taxon>
    </lineage>
</organism>